<proteinExistence type="predicted"/>
<dbReference type="AlphaFoldDB" id="A0A7X0VJ30"/>
<dbReference type="PROSITE" id="PS51257">
    <property type="entry name" value="PROKAR_LIPOPROTEIN"/>
    <property type="match status" value="1"/>
</dbReference>
<gene>
    <name evidence="2" type="ORF">H7C19_33385</name>
</gene>
<evidence type="ECO:0000313" key="2">
    <source>
        <dbReference type="EMBL" id="MBB6675566.1"/>
    </source>
</evidence>
<name>A0A7X0VJ30_9BACL</name>
<evidence type="ECO:0008006" key="4">
    <source>
        <dbReference type="Google" id="ProtNLM"/>
    </source>
</evidence>
<sequence length="135" mass="14491">MPTKSKTWAVIALAASLSLAGLASGCGNMGHNANKVKTQSYGDDGFLGRTNSYPKIPSRHMALNYDNDYKLMTQSIKGVPGVTGAKVTFNGADAYVTVKTAKGLKANEIPTVERQVASVLRFNFPRYNIHVQTAP</sequence>
<dbReference type="RefSeq" id="WP_185673416.1">
    <property type="nucleotide sequence ID" value="NZ_JACJVP010000081.1"/>
</dbReference>
<protein>
    <recommendedName>
        <fullName evidence="4">Sporulation protein</fullName>
    </recommendedName>
</protein>
<dbReference type="Proteomes" id="UP000547209">
    <property type="component" value="Unassembled WGS sequence"/>
</dbReference>
<organism evidence="2 3">
    <name type="scientific">Cohnella nanjingensis</name>
    <dbReference type="NCBI Taxonomy" id="1387779"/>
    <lineage>
        <taxon>Bacteria</taxon>
        <taxon>Bacillati</taxon>
        <taxon>Bacillota</taxon>
        <taxon>Bacilli</taxon>
        <taxon>Bacillales</taxon>
        <taxon>Paenibacillaceae</taxon>
        <taxon>Cohnella</taxon>
    </lineage>
</organism>
<keyword evidence="1" id="KW-0732">Signal</keyword>
<feature type="chain" id="PRO_5039343474" description="Sporulation protein" evidence="1">
    <location>
        <begin position="24"/>
        <end position="135"/>
    </location>
</feature>
<accession>A0A7X0VJ30</accession>
<evidence type="ECO:0000313" key="3">
    <source>
        <dbReference type="Proteomes" id="UP000547209"/>
    </source>
</evidence>
<comment type="caution">
    <text evidence="2">The sequence shown here is derived from an EMBL/GenBank/DDBJ whole genome shotgun (WGS) entry which is preliminary data.</text>
</comment>
<keyword evidence="3" id="KW-1185">Reference proteome</keyword>
<feature type="signal peptide" evidence="1">
    <location>
        <begin position="1"/>
        <end position="23"/>
    </location>
</feature>
<reference evidence="2 3" key="1">
    <citation type="submission" date="2020-08" db="EMBL/GenBank/DDBJ databases">
        <title>Cohnella phylogeny.</title>
        <authorList>
            <person name="Dunlap C."/>
        </authorList>
    </citation>
    <scope>NUCLEOTIDE SEQUENCE [LARGE SCALE GENOMIC DNA]</scope>
    <source>
        <strain evidence="2 3">DSM 28246</strain>
    </source>
</reference>
<evidence type="ECO:0000256" key="1">
    <source>
        <dbReference type="SAM" id="SignalP"/>
    </source>
</evidence>
<dbReference type="EMBL" id="JACJVP010000081">
    <property type="protein sequence ID" value="MBB6675566.1"/>
    <property type="molecule type" value="Genomic_DNA"/>
</dbReference>